<reference evidence="2" key="2">
    <citation type="submission" date="2021-08" db="EMBL/GenBank/DDBJ databases">
        <authorList>
            <person name="Gostincar C."/>
            <person name="Sun X."/>
            <person name="Song Z."/>
            <person name="Gunde-Cimerman N."/>
        </authorList>
    </citation>
    <scope>NUCLEOTIDE SEQUENCE</scope>
    <source>
        <strain evidence="2">EXF-8016</strain>
    </source>
</reference>
<name>A0A9P8GM59_AURME</name>
<dbReference type="AlphaFoldDB" id="A0A9P8GM59"/>
<dbReference type="SUPFAM" id="SSF54695">
    <property type="entry name" value="POZ domain"/>
    <property type="match status" value="1"/>
</dbReference>
<comment type="caution">
    <text evidence="2">The sequence shown here is derived from an EMBL/GenBank/DDBJ whole genome shotgun (WGS) entry which is preliminary data.</text>
</comment>
<gene>
    <name evidence="2" type="ORF">KCV03_g1649</name>
</gene>
<dbReference type="EMBL" id="JAHFYH010000007">
    <property type="protein sequence ID" value="KAH0229765.1"/>
    <property type="molecule type" value="Genomic_DNA"/>
</dbReference>
<dbReference type="InterPro" id="IPR000210">
    <property type="entry name" value="BTB/POZ_dom"/>
</dbReference>
<sequence>MDPKNSSGHWDPALLSSILSSSTTPDAMIELRTSCGFKSLVHKSLLSHYSRYYSVAVNGDFLEAKNTSFELELNKQQAEIFICWLYSGRLSDKLLRPDTKDLLELYVFADKTDISALRRQIMTTLVNRRGVHMSLRSIVMIVNSLPASSPLYRFAVEWYVHHWLPTKAANGRYDPAYEELPKEFLFTVMCGFSEIRDNHQRMKRILCKCCTNPCYYHEHDSQDDWVASCATFGDVCRMERHYD</sequence>
<evidence type="ECO:0000259" key="1">
    <source>
        <dbReference type="PROSITE" id="PS50097"/>
    </source>
</evidence>
<dbReference type="Proteomes" id="UP000767238">
    <property type="component" value="Unassembled WGS sequence"/>
</dbReference>
<feature type="non-terminal residue" evidence="2">
    <location>
        <position position="243"/>
    </location>
</feature>
<feature type="domain" description="BTB" evidence="1">
    <location>
        <begin position="25"/>
        <end position="94"/>
    </location>
</feature>
<evidence type="ECO:0000313" key="3">
    <source>
        <dbReference type="Proteomes" id="UP000767238"/>
    </source>
</evidence>
<protein>
    <recommendedName>
        <fullName evidence="1">BTB domain-containing protein</fullName>
    </recommendedName>
</protein>
<organism evidence="2 3">
    <name type="scientific">Aureobasidium melanogenum</name>
    <name type="common">Aureobasidium pullulans var. melanogenum</name>
    <dbReference type="NCBI Taxonomy" id="46634"/>
    <lineage>
        <taxon>Eukaryota</taxon>
        <taxon>Fungi</taxon>
        <taxon>Dikarya</taxon>
        <taxon>Ascomycota</taxon>
        <taxon>Pezizomycotina</taxon>
        <taxon>Dothideomycetes</taxon>
        <taxon>Dothideomycetidae</taxon>
        <taxon>Dothideales</taxon>
        <taxon>Saccotheciaceae</taxon>
        <taxon>Aureobasidium</taxon>
    </lineage>
</organism>
<dbReference type="OrthoDB" id="194443at2759"/>
<dbReference type="CDD" id="cd18186">
    <property type="entry name" value="BTB_POZ_ZBTB_KLHL-like"/>
    <property type="match status" value="1"/>
</dbReference>
<proteinExistence type="predicted"/>
<reference evidence="2" key="1">
    <citation type="journal article" date="2021" name="J Fungi (Basel)">
        <title>Virulence traits and population genomics of the black yeast Aureobasidium melanogenum.</title>
        <authorList>
            <person name="Cernosa A."/>
            <person name="Sun X."/>
            <person name="Gostincar C."/>
            <person name="Fang C."/>
            <person name="Gunde-Cimerman N."/>
            <person name="Song Z."/>
        </authorList>
    </citation>
    <scope>NUCLEOTIDE SEQUENCE</scope>
    <source>
        <strain evidence="2">EXF-8016</strain>
    </source>
</reference>
<dbReference type="PROSITE" id="PS50097">
    <property type="entry name" value="BTB"/>
    <property type="match status" value="1"/>
</dbReference>
<dbReference type="InterPro" id="IPR011333">
    <property type="entry name" value="SKP1/BTB/POZ_sf"/>
</dbReference>
<accession>A0A9P8GM59</accession>
<dbReference type="Gene3D" id="3.30.710.10">
    <property type="entry name" value="Potassium Channel Kv1.1, Chain A"/>
    <property type="match status" value="1"/>
</dbReference>
<evidence type="ECO:0000313" key="2">
    <source>
        <dbReference type="EMBL" id="KAH0229765.1"/>
    </source>
</evidence>